<keyword evidence="1" id="KW-0472">Membrane</keyword>
<protein>
    <submittedName>
        <fullName evidence="2">Uncharacterized protein</fullName>
    </submittedName>
</protein>
<keyword evidence="2" id="KW-0614">Plasmid</keyword>
<gene>
    <name evidence="2" type="ORF">SAP106A_026</name>
</gene>
<reference evidence="2" key="1">
    <citation type="submission" date="2009-08" db="EMBL/GenBank/DDBJ databases">
        <authorList>
            <person name="Gill J."/>
            <person name="Borman J."/>
            <person name="Shetty J."/>
            <person name="Hostetler J."/>
            <person name="Durkin S."/>
            <person name="Montgomery B."/>
        </authorList>
    </citation>
    <scope>NUCLEOTIDE SEQUENCE</scope>
    <source>
        <strain evidence="2">SK939</strain>
        <plasmid evidence="2">SAP106A</plasmid>
    </source>
</reference>
<evidence type="ECO:0000256" key="1">
    <source>
        <dbReference type="SAM" id="Phobius"/>
    </source>
</evidence>
<reference evidence="2" key="2">
    <citation type="submission" date="2009-12" db="EMBL/GenBank/DDBJ databases">
        <authorList>
            <person name="Summers A.O."/>
            <person name="Shearer J."/>
            <person name="Wireman J."/>
        </authorList>
    </citation>
    <scope>NUCLEOTIDE SEQUENCE</scope>
    <source>
        <strain evidence="2">SK939</strain>
        <plasmid evidence="2">SAP106A</plasmid>
    </source>
</reference>
<sequence length="58" mass="6647">MIVSAILLVLCLAIASYLVFHKHLFWPSLIFLGLAFIDGTKFYISYQKVKERDNNGNN</sequence>
<organism evidence="2">
    <name type="scientific">Staphylococcus epidermidis</name>
    <dbReference type="NCBI Taxonomy" id="1282"/>
    <lineage>
        <taxon>Bacteria</taxon>
        <taxon>Bacillati</taxon>
        <taxon>Bacillota</taxon>
        <taxon>Bacilli</taxon>
        <taxon>Bacillales</taxon>
        <taxon>Staphylococcaceae</taxon>
        <taxon>Staphylococcus</taxon>
    </lineage>
</organism>
<geneLocation type="plasmid" evidence="2">
    <name>SAP106A</name>
</geneLocation>
<keyword evidence="1" id="KW-1133">Transmembrane helix</keyword>
<proteinExistence type="predicted"/>
<feature type="transmembrane region" description="Helical" evidence="1">
    <location>
        <begin position="25"/>
        <end position="44"/>
    </location>
</feature>
<name>D2JC83_STAEP</name>
<dbReference type="EMBL" id="GQ900454">
    <property type="protein sequence ID" value="ADA80208.1"/>
    <property type="molecule type" value="Genomic_DNA"/>
</dbReference>
<accession>D2JC83</accession>
<keyword evidence="1" id="KW-0812">Transmembrane</keyword>
<evidence type="ECO:0000313" key="2">
    <source>
        <dbReference type="EMBL" id="ADA80208.1"/>
    </source>
</evidence>
<dbReference type="AlphaFoldDB" id="D2JC83"/>